<feature type="non-terminal residue" evidence="1">
    <location>
        <position position="362"/>
    </location>
</feature>
<dbReference type="NCBIfam" id="NF033394">
    <property type="entry name" value="capsid_maj_Podo"/>
    <property type="match status" value="1"/>
</dbReference>
<accession>A0A0F9KLA2</accession>
<gene>
    <name evidence="1" type="ORF">LCGC14_1689940</name>
</gene>
<organism evidence="1">
    <name type="scientific">marine sediment metagenome</name>
    <dbReference type="NCBI Taxonomy" id="412755"/>
    <lineage>
        <taxon>unclassified sequences</taxon>
        <taxon>metagenomes</taxon>
        <taxon>ecological metagenomes</taxon>
    </lineage>
</organism>
<sequence length="362" mass="39501">MATTTSSFVAEVLKETYGDLHDQINRDTPILDLYEQSQSARWDGKVFVEALHHRRNQSAMGNSETGNLPNAGNQRYEELRIPLRRLYGGVQLSGQIMEQAKDQQSAFVNVLDAEVNGLVQDLRRTKERIIQGDGNATLCLVDGAGADDPTISVDAPGGVAGDVFGNRFLFPGQEVAIYNTAGTVVNAVRTVLSVSADGLQVTFTAAVSSAEAVDDGYITKGTTRGSVTQGSRDTEFMGIRGMFDDATYVSTFHGLDRTAAANGFFKVASVTSVGSISEDLFHRMLNACHERSGIIPGRYLTHYSVHREYIKRTQGDRRYTGDRVMNPDAGISGQSRTKSPVLAFNDVDFILGRYLDFGTIYL</sequence>
<protein>
    <submittedName>
        <fullName evidence="1">Uncharacterized protein</fullName>
    </submittedName>
</protein>
<dbReference type="EMBL" id="LAZR01014767">
    <property type="protein sequence ID" value="KKM16035.1"/>
    <property type="molecule type" value="Genomic_DNA"/>
</dbReference>
<evidence type="ECO:0000313" key="1">
    <source>
        <dbReference type="EMBL" id="KKM16035.1"/>
    </source>
</evidence>
<proteinExistence type="predicted"/>
<comment type="caution">
    <text evidence="1">The sequence shown here is derived from an EMBL/GenBank/DDBJ whole genome shotgun (WGS) entry which is preliminary data.</text>
</comment>
<reference evidence="1" key="1">
    <citation type="journal article" date="2015" name="Nature">
        <title>Complex archaea that bridge the gap between prokaryotes and eukaryotes.</title>
        <authorList>
            <person name="Spang A."/>
            <person name="Saw J.H."/>
            <person name="Jorgensen S.L."/>
            <person name="Zaremba-Niedzwiedzka K."/>
            <person name="Martijn J."/>
            <person name="Lind A.E."/>
            <person name="van Eijk R."/>
            <person name="Schleper C."/>
            <person name="Guy L."/>
            <person name="Ettema T.J."/>
        </authorList>
    </citation>
    <scope>NUCLEOTIDE SEQUENCE</scope>
</reference>
<dbReference type="AlphaFoldDB" id="A0A0F9KLA2"/>
<dbReference type="InterPro" id="IPR049718">
    <property type="entry name" value="AKO59007-like"/>
</dbReference>
<name>A0A0F9KLA2_9ZZZZ</name>